<dbReference type="Gene3D" id="3.10.20.30">
    <property type="match status" value="1"/>
</dbReference>
<feature type="domain" description="MOSC" evidence="2">
    <location>
        <begin position="29"/>
        <end position="164"/>
    </location>
</feature>
<dbReference type="Pfam" id="PF03475">
    <property type="entry name" value="YiiM_3-alpha"/>
    <property type="match status" value="1"/>
</dbReference>
<evidence type="ECO:0000259" key="1">
    <source>
        <dbReference type="PROSITE" id="PS51085"/>
    </source>
</evidence>
<dbReference type="SUPFAM" id="SSF50800">
    <property type="entry name" value="PK beta-barrel domain-like"/>
    <property type="match status" value="1"/>
</dbReference>
<dbReference type="InterPro" id="IPR012675">
    <property type="entry name" value="Beta-grasp_dom_sf"/>
</dbReference>
<dbReference type="InterPro" id="IPR052353">
    <property type="entry name" value="Benzoxazolinone_Detox_Enz"/>
</dbReference>
<evidence type="ECO:0000313" key="4">
    <source>
        <dbReference type="EMBL" id="MDQ0008342.1"/>
    </source>
</evidence>
<dbReference type="Gene3D" id="2.40.33.20">
    <property type="entry name" value="PK beta-barrel domain-like"/>
    <property type="match status" value="1"/>
</dbReference>
<dbReference type="Pfam" id="PF00175">
    <property type="entry name" value="NAD_binding_1"/>
    <property type="match status" value="1"/>
</dbReference>
<dbReference type="InterPro" id="IPR017938">
    <property type="entry name" value="Riboflavin_synthase-like_b-brl"/>
</dbReference>
<dbReference type="Pfam" id="PF03473">
    <property type="entry name" value="MOSC"/>
    <property type="match status" value="1"/>
</dbReference>
<dbReference type="PANTHER" id="PTHR30212">
    <property type="entry name" value="PROTEIN YIIM"/>
    <property type="match status" value="1"/>
</dbReference>
<feature type="domain" description="FAD-binding FR-type" evidence="3">
    <location>
        <begin position="233"/>
        <end position="337"/>
    </location>
</feature>
<dbReference type="RefSeq" id="WP_306846992.1">
    <property type="nucleotide sequence ID" value="NZ_JAUSSK010000001.1"/>
</dbReference>
<dbReference type="SUPFAM" id="SSF52343">
    <property type="entry name" value="Ferredoxin reductase-like, C-terminal NADP-linked domain"/>
    <property type="match status" value="1"/>
</dbReference>
<dbReference type="InterPro" id="IPR001041">
    <property type="entry name" value="2Fe-2S_ferredoxin-type"/>
</dbReference>
<sequence>MPVVVSVNVGLPQDIEWQGRTVRTAVFKQPVKGPVMARRLNLDGDGQGDLAGHGGEHRAVMVYQIQSYRYWETFLGRKLSDHGQFGENLTVDGLADDEVWIGDRYRIGGALLEVTQPRVTCYRVGIRLSEPRMPSLLVAHRRPGFYCRVIEEGLINEGDAIILETRGDGMSVAEVDALLYLPERSEEKLRHAVGMRGLSEGWRGSFEALLKAGPERNGNAGLAGAPEAPPAWEGFRDMRVISVHEESPHVRSFVFGPMDGAPLPVPRAGQFLVLKIDRHDDGMTLLRSYSISDASHPGSYRISVKRAEGMGSAYLHDHVGAGSIVSISAPRGTFVLPDDERPLVLWGVGIGVTPLLAMLHDIVSQRSRCPRKIYWVYGTRDGGEHLFAQETRELLGQLDDVTSLVAFSHPRPGDRLGMDFDVTGRLRVADLASLGIPDDARFLLCGPPSFMQEARDGLHALGYPAGSIRSELFGSNESMTPGVVSTTVVPPHPPAGHAGTGPSVSFVRSGLSVRWDDRFQSLLELAEASDVPVRWSCRSGVCHSCESGLIGGRTRYSPDPLQPPADGAVLICCATPLTDLELDL</sequence>
<protein>
    <submittedName>
        <fullName evidence="4">Ferredoxin-NADP reductase/MOSC domain-containing protein YiiM</fullName>
    </submittedName>
</protein>
<organism evidence="4 5">
    <name type="scientific">Luteibacter jiangsuensis</name>
    <dbReference type="NCBI Taxonomy" id="637577"/>
    <lineage>
        <taxon>Bacteria</taxon>
        <taxon>Pseudomonadati</taxon>
        <taxon>Pseudomonadota</taxon>
        <taxon>Gammaproteobacteria</taxon>
        <taxon>Lysobacterales</taxon>
        <taxon>Rhodanobacteraceae</taxon>
        <taxon>Luteibacter</taxon>
    </lineage>
</organism>
<comment type="caution">
    <text evidence="4">The sequence shown here is derived from an EMBL/GenBank/DDBJ whole genome shotgun (WGS) entry which is preliminary data.</text>
</comment>
<dbReference type="InterPro" id="IPR005163">
    <property type="entry name" value="Tri_helical_YiiM-like"/>
</dbReference>
<feature type="domain" description="2Fe-2S ferredoxin-type" evidence="1">
    <location>
        <begin position="502"/>
        <end position="584"/>
    </location>
</feature>
<keyword evidence="5" id="KW-1185">Reference proteome</keyword>
<dbReference type="SUPFAM" id="SSF63380">
    <property type="entry name" value="Riboflavin synthase domain-like"/>
    <property type="match status" value="1"/>
</dbReference>
<dbReference type="Gene3D" id="3.40.50.80">
    <property type="entry name" value="Nucleotide-binding domain of ferredoxin-NADP reductase (FNR) module"/>
    <property type="match status" value="1"/>
</dbReference>
<dbReference type="Pfam" id="PF00970">
    <property type="entry name" value="FAD_binding_6"/>
    <property type="match status" value="1"/>
</dbReference>
<dbReference type="InterPro" id="IPR039261">
    <property type="entry name" value="FNR_nucleotide-bd"/>
</dbReference>
<dbReference type="PROSITE" id="PS51340">
    <property type="entry name" value="MOSC"/>
    <property type="match status" value="1"/>
</dbReference>
<dbReference type="PROSITE" id="PS51384">
    <property type="entry name" value="FAD_FR"/>
    <property type="match status" value="1"/>
</dbReference>
<dbReference type="Proteomes" id="UP001237737">
    <property type="component" value="Unassembled WGS sequence"/>
</dbReference>
<dbReference type="InterPro" id="IPR001433">
    <property type="entry name" value="OxRdtase_FAD/NAD-bd"/>
</dbReference>
<accession>A0ABT9STM3</accession>
<dbReference type="Gene3D" id="2.40.30.10">
    <property type="entry name" value="Translation factors"/>
    <property type="match status" value="1"/>
</dbReference>
<dbReference type="InterPro" id="IPR011037">
    <property type="entry name" value="Pyrv_Knase-like_insert_dom_sf"/>
</dbReference>
<reference evidence="4 5" key="1">
    <citation type="submission" date="2023-07" db="EMBL/GenBank/DDBJ databases">
        <title>Sorghum-associated microbial communities from plants grown in Nebraska, USA.</title>
        <authorList>
            <person name="Schachtman D."/>
        </authorList>
    </citation>
    <scope>NUCLEOTIDE SEQUENCE [LARGE SCALE GENOMIC DNA]</scope>
    <source>
        <strain evidence="4 5">CC60</strain>
    </source>
</reference>
<dbReference type="PROSITE" id="PS51085">
    <property type="entry name" value="2FE2S_FER_2"/>
    <property type="match status" value="1"/>
</dbReference>
<dbReference type="CDD" id="cd06184">
    <property type="entry name" value="flavohem_like_fad_nad_binding"/>
    <property type="match status" value="1"/>
</dbReference>
<dbReference type="EMBL" id="JAUSSK010000001">
    <property type="protein sequence ID" value="MDQ0008342.1"/>
    <property type="molecule type" value="Genomic_DNA"/>
</dbReference>
<evidence type="ECO:0000259" key="3">
    <source>
        <dbReference type="PROSITE" id="PS51384"/>
    </source>
</evidence>
<proteinExistence type="predicted"/>
<dbReference type="PRINTS" id="PR00409">
    <property type="entry name" value="PHDIOXRDTASE"/>
</dbReference>
<dbReference type="SUPFAM" id="SSF54292">
    <property type="entry name" value="2Fe-2S ferredoxin-like"/>
    <property type="match status" value="1"/>
</dbReference>
<gene>
    <name evidence="4" type="ORF">J2T07_000501</name>
</gene>
<name>A0ABT9STM3_9GAMM</name>
<dbReference type="InterPro" id="IPR005302">
    <property type="entry name" value="MoCF_Sase_C"/>
</dbReference>
<dbReference type="CDD" id="cd00207">
    <property type="entry name" value="fer2"/>
    <property type="match status" value="1"/>
</dbReference>
<dbReference type="PANTHER" id="PTHR30212:SF2">
    <property type="entry name" value="PROTEIN YIIM"/>
    <property type="match status" value="1"/>
</dbReference>
<evidence type="ECO:0000259" key="2">
    <source>
        <dbReference type="PROSITE" id="PS51340"/>
    </source>
</evidence>
<dbReference type="InterPro" id="IPR008333">
    <property type="entry name" value="Cbr1-like_FAD-bd_dom"/>
</dbReference>
<dbReference type="InterPro" id="IPR017927">
    <property type="entry name" value="FAD-bd_FR_type"/>
</dbReference>
<dbReference type="InterPro" id="IPR036010">
    <property type="entry name" value="2Fe-2S_ferredoxin-like_sf"/>
</dbReference>
<evidence type="ECO:0000313" key="5">
    <source>
        <dbReference type="Proteomes" id="UP001237737"/>
    </source>
</evidence>
<dbReference type="Pfam" id="PF00111">
    <property type="entry name" value="Fer2"/>
    <property type="match status" value="1"/>
</dbReference>